<accession>A0A248UDU0</accession>
<name>A0A248UDU0_9HYPH</name>
<dbReference type="AlphaFoldDB" id="A0A248UDU0"/>
<dbReference type="OrthoDB" id="8387835at2"/>
<proteinExistence type="predicted"/>
<dbReference type="KEGG" id="och:CES85_5628"/>
<gene>
    <name evidence="1" type="ORF">CES85_5628</name>
</gene>
<organism evidence="1 2">
    <name type="scientific">Ochrobactrum quorumnocens</name>
    <dbReference type="NCBI Taxonomy" id="271865"/>
    <lineage>
        <taxon>Bacteria</taxon>
        <taxon>Pseudomonadati</taxon>
        <taxon>Pseudomonadota</taxon>
        <taxon>Alphaproteobacteria</taxon>
        <taxon>Hyphomicrobiales</taxon>
        <taxon>Brucellaceae</taxon>
        <taxon>Brucella/Ochrobactrum group</taxon>
        <taxon>Ochrobactrum</taxon>
    </lineage>
</organism>
<dbReference type="Proteomes" id="UP000215256">
    <property type="component" value="Chromosome 2"/>
</dbReference>
<sequence length="61" mass="7255">MARDTKTRRKEQKEFGQPELTLLRVGTGPDPRLVEMVRLLARRAATELYEQERKKRQTERS</sequence>
<dbReference type="RefSeq" id="WP_095445466.1">
    <property type="nucleotide sequence ID" value="NZ_CP022603.1"/>
</dbReference>
<protein>
    <submittedName>
        <fullName evidence="1">Uncharacterized protein</fullName>
    </submittedName>
</protein>
<evidence type="ECO:0000313" key="1">
    <source>
        <dbReference type="EMBL" id="ASV84824.1"/>
    </source>
</evidence>
<dbReference type="EMBL" id="CP022603">
    <property type="protein sequence ID" value="ASV84824.1"/>
    <property type="molecule type" value="Genomic_DNA"/>
</dbReference>
<reference evidence="1 2" key="1">
    <citation type="submission" date="2017-07" db="EMBL/GenBank/DDBJ databases">
        <title>Phylogenetic study on the rhizospheric bacterium Ochrobactrum sp. A44.</title>
        <authorList>
            <person name="Krzyzanowska D.M."/>
            <person name="Ossowicki A."/>
            <person name="Rajewska M."/>
            <person name="Maciag T."/>
            <person name="Kaczynski Z."/>
            <person name="Czerwicka M."/>
            <person name="Jafra S."/>
        </authorList>
    </citation>
    <scope>NUCLEOTIDE SEQUENCE [LARGE SCALE GENOMIC DNA]</scope>
    <source>
        <strain evidence="1 2">A44</strain>
    </source>
</reference>
<evidence type="ECO:0000313" key="2">
    <source>
        <dbReference type="Proteomes" id="UP000215256"/>
    </source>
</evidence>